<dbReference type="RefSeq" id="WP_102754124.1">
    <property type="nucleotide sequence ID" value="NZ_CP025791.1"/>
</dbReference>
<evidence type="ECO:0000313" key="4">
    <source>
        <dbReference type="Proteomes" id="UP000235826"/>
    </source>
</evidence>
<organism evidence="3 4">
    <name type="scientific">Flavivirga eckloniae</name>
    <dbReference type="NCBI Taxonomy" id="1803846"/>
    <lineage>
        <taxon>Bacteria</taxon>
        <taxon>Pseudomonadati</taxon>
        <taxon>Bacteroidota</taxon>
        <taxon>Flavobacteriia</taxon>
        <taxon>Flavobacteriales</taxon>
        <taxon>Flavobacteriaceae</taxon>
        <taxon>Flavivirga</taxon>
    </lineage>
</organism>
<dbReference type="OrthoDB" id="3648721at2"/>
<comment type="similarity">
    <text evidence="1">Belongs to the peptidase C1 family.</text>
</comment>
<name>A0A2K9PK84_9FLAO</name>
<dbReference type="Pfam" id="PF00112">
    <property type="entry name" value="Peptidase_C1"/>
    <property type="match status" value="1"/>
</dbReference>
<feature type="domain" description="Peptidase C1A papain C-terminal" evidence="2">
    <location>
        <begin position="57"/>
        <end position="280"/>
    </location>
</feature>
<dbReference type="SUPFAM" id="SSF54001">
    <property type="entry name" value="Cysteine proteinases"/>
    <property type="match status" value="1"/>
</dbReference>
<evidence type="ECO:0000259" key="2">
    <source>
        <dbReference type="SMART" id="SM00645"/>
    </source>
</evidence>
<dbReference type="InterPro" id="IPR025660">
    <property type="entry name" value="Pept_his_AS"/>
</dbReference>
<dbReference type="CDD" id="cd02619">
    <property type="entry name" value="Peptidase_C1"/>
    <property type="match status" value="1"/>
</dbReference>
<keyword evidence="4" id="KW-1185">Reference proteome</keyword>
<dbReference type="InterPro" id="IPR013128">
    <property type="entry name" value="Peptidase_C1A"/>
</dbReference>
<keyword evidence="3" id="KW-0378">Hydrolase</keyword>
<gene>
    <name evidence="3" type="ORF">C1H87_01495</name>
</gene>
<keyword evidence="3" id="KW-0645">Protease</keyword>
<dbReference type="AlphaFoldDB" id="A0A2K9PK84"/>
<reference evidence="3 4" key="1">
    <citation type="submission" date="2018-01" db="EMBL/GenBank/DDBJ databases">
        <title>Complete genome sequence of Flavivirga eckloniae ECD14 isolated from seaweed Ecklonia cava.</title>
        <authorList>
            <person name="Lee J.H."/>
            <person name="Baik K.S."/>
            <person name="Seong C.N."/>
        </authorList>
    </citation>
    <scope>NUCLEOTIDE SEQUENCE [LARGE SCALE GENOMIC DNA]</scope>
    <source>
        <strain evidence="3 4">ECD14</strain>
    </source>
</reference>
<sequence>MKQIKKNLGWIKDYPDIRDYDVHTSTVHKNPLKPVIKESVKDLMGKIGMTDDSKKALKKKVDLRKWCSPIKNQGGIGSCTAFAAVGMYEYFQKRAFNKFINGSELFVYKTQRNMLGWKGDKGSYTRTAMGALALFGVPPTSSYPYETEKFDEEPPAFVYSYGQNFQALAYYRLDPLGTSGNQTLTNIKKQLSAGIPSIMGFTCYTSLEDLETFKSGKIPYPSDTESVIGGHAVMVVGYDDNMVITNPIDNKNKKGALIIRNSWGNWGDEGYGYIPYEYVKQQLASDFWCLISAEWIDTGKFKM</sequence>
<evidence type="ECO:0000256" key="1">
    <source>
        <dbReference type="ARBA" id="ARBA00008455"/>
    </source>
</evidence>
<dbReference type="PANTHER" id="PTHR12411">
    <property type="entry name" value="CYSTEINE PROTEASE FAMILY C1-RELATED"/>
    <property type="match status" value="1"/>
</dbReference>
<proteinExistence type="inferred from homology"/>
<dbReference type="Proteomes" id="UP000235826">
    <property type="component" value="Chromosome"/>
</dbReference>
<dbReference type="Gene3D" id="3.90.70.10">
    <property type="entry name" value="Cysteine proteinases"/>
    <property type="match status" value="1"/>
</dbReference>
<dbReference type="EMBL" id="CP025791">
    <property type="protein sequence ID" value="AUP77464.1"/>
    <property type="molecule type" value="Genomic_DNA"/>
</dbReference>
<evidence type="ECO:0000313" key="3">
    <source>
        <dbReference type="EMBL" id="AUP77464.1"/>
    </source>
</evidence>
<dbReference type="KEGG" id="fek:C1H87_01495"/>
<accession>A0A2K9PK84</accession>
<dbReference type="GO" id="GO:0008234">
    <property type="term" value="F:cysteine-type peptidase activity"/>
    <property type="evidence" value="ECO:0007669"/>
    <property type="project" value="InterPro"/>
</dbReference>
<dbReference type="PROSITE" id="PS00639">
    <property type="entry name" value="THIOL_PROTEASE_HIS"/>
    <property type="match status" value="1"/>
</dbReference>
<dbReference type="InterPro" id="IPR000668">
    <property type="entry name" value="Peptidase_C1A_C"/>
</dbReference>
<dbReference type="SMART" id="SM00645">
    <property type="entry name" value="Pept_C1"/>
    <property type="match status" value="1"/>
</dbReference>
<protein>
    <submittedName>
        <fullName evidence="3">Cysteine protease</fullName>
    </submittedName>
</protein>
<dbReference type="GO" id="GO:0006508">
    <property type="term" value="P:proteolysis"/>
    <property type="evidence" value="ECO:0007669"/>
    <property type="project" value="UniProtKB-KW"/>
</dbReference>
<dbReference type="InterPro" id="IPR038765">
    <property type="entry name" value="Papain-like_cys_pep_sf"/>
</dbReference>